<dbReference type="Pfam" id="PF14555">
    <property type="entry name" value="UBA_4"/>
    <property type="match status" value="1"/>
</dbReference>
<dbReference type="EMBL" id="AGNL01039722">
    <property type="protein sequence ID" value="EJK52487.1"/>
    <property type="molecule type" value="Genomic_DNA"/>
</dbReference>
<accession>K0S0R7</accession>
<gene>
    <name evidence="1" type="ORF">THAOC_28225</name>
</gene>
<dbReference type="AlphaFoldDB" id="K0S0R7"/>
<evidence type="ECO:0000313" key="2">
    <source>
        <dbReference type="Proteomes" id="UP000266841"/>
    </source>
</evidence>
<comment type="caution">
    <text evidence="1">The sequence shown here is derived from an EMBL/GenBank/DDBJ whole genome shotgun (WGS) entry which is preliminary data.</text>
</comment>
<dbReference type="Proteomes" id="UP000266841">
    <property type="component" value="Unassembled WGS sequence"/>
</dbReference>
<feature type="non-terminal residue" evidence="1">
    <location>
        <position position="111"/>
    </location>
</feature>
<evidence type="ECO:0000313" key="1">
    <source>
        <dbReference type="EMBL" id="EJK52487.1"/>
    </source>
</evidence>
<name>K0S0R7_THAOC</name>
<keyword evidence="2" id="KW-1185">Reference proteome</keyword>
<sequence length="111" mass="11889">MNPCDEQDSVQEICDELSQFSLVDALTLEGDDDVSIGSFSLVLSEEGYEVVSEYAAAPAMQFLSATGLEPSEEGERLAGRYLETAEGDVDLAVGLYFDSDPQSLVAPNEAD</sequence>
<reference evidence="1 2" key="1">
    <citation type="journal article" date="2012" name="Genome Biol.">
        <title>Genome and low-iron response of an oceanic diatom adapted to chronic iron limitation.</title>
        <authorList>
            <person name="Lommer M."/>
            <person name="Specht M."/>
            <person name="Roy A.S."/>
            <person name="Kraemer L."/>
            <person name="Andreson R."/>
            <person name="Gutowska M.A."/>
            <person name="Wolf J."/>
            <person name="Bergner S.V."/>
            <person name="Schilhabel M.B."/>
            <person name="Klostermeier U.C."/>
            <person name="Beiko R.G."/>
            <person name="Rosenstiel P."/>
            <person name="Hippler M."/>
            <person name="Laroche J."/>
        </authorList>
    </citation>
    <scope>NUCLEOTIDE SEQUENCE [LARGE SCALE GENOMIC DNA]</scope>
    <source>
        <strain evidence="1 2">CCMP1005</strain>
    </source>
</reference>
<organism evidence="1 2">
    <name type="scientific">Thalassiosira oceanica</name>
    <name type="common">Marine diatom</name>
    <dbReference type="NCBI Taxonomy" id="159749"/>
    <lineage>
        <taxon>Eukaryota</taxon>
        <taxon>Sar</taxon>
        <taxon>Stramenopiles</taxon>
        <taxon>Ochrophyta</taxon>
        <taxon>Bacillariophyta</taxon>
        <taxon>Coscinodiscophyceae</taxon>
        <taxon>Thalassiosirophycidae</taxon>
        <taxon>Thalassiosirales</taxon>
        <taxon>Thalassiosiraceae</taxon>
        <taxon>Thalassiosira</taxon>
    </lineage>
</organism>
<protein>
    <submittedName>
        <fullName evidence="1">Uncharacterized protein</fullName>
    </submittedName>
</protein>
<proteinExistence type="predicted"/>